<keyword evidence="3" id="KW-1185">Reference proteome</keyword>
<dbReference type="EMBL" id="QKUB01000001">
    <property type="protein sequence ID" value="PZW01566.1"/>
    <property type="molecule type" value="Genomic_DNA"/>
</dbReference>
<keyword evidence="1" id="KW-0472">Membrane</keyword>
<comment type="caution">
    <text evidence="2">The sequence shown here is derived from an EMBL/GenBank/DDBJ whole genome shotgun (WGS) entry which is preliminary data.</text>
</comment>
<dbReference type="AlphaFoldDB" id="A0A2W7I2A4"/>
<name>A0A2W7I2A4_9BACT</name>
<feature type="transmembrane region" description="Helical" evidence="1">
    <location>
        <begin position="40"/>
        <end position="60"/>
    </location>
</feature>
<evidence type="ECO:0000313" key="3">
    <source>
        <dbReference type="Proteomes" id="UP000249646"/>
    </source>
</evidence>
<sequence>MKTYTKNNIKYTSSLTLSMIGSEAFKLGTSIFIYKFTGNLWLVTIFYLLIQLPSIFVYLLSSKIVKKLKNDKLNFIDCRYL</sequence>
<accession>A0A2W7I2A4</accession>
<keyword evidence="1" id="KW-1133">Transmembrane helix</keyword>
<evidence type="ECO:0000256" key="1">
    <source>
        <dbReference type="SAM" id="Phobius"/>
    </source>
</evidence>
<dbReference type="Proteomes" id="UP000249646">
    <property type="component" value="Unassembled WGS sequence"/>
</dbReference>
<organism evidence="2 3">
    <name type="scientific">Metamycoplasma auris</name>
    <dbReference type="NCBI Taxonomy" id="51363"/>
    <lineage>
        <taxon>Bacteria</taxon>
        <taxon>Bacillati</taxon>
        <taxon>Mycoplasmatota</taxon>
        <taxon>Mycoplasmoidales</taxon>
        <taxon>Metamycoplasmataceae</taxon>
        <taxon>Metamycoplasma</taxon>
    </lineage>
</organism>
<evidence type="ECO:0000313" key="2">
    <source>
        <dbReference type="EMBL" id="PZW01566.1"/>
    </source>
</evidence>
<feature type="transmembrane region" description="Helical" evidence="1">
    <location>
        <begin position="12"/>
        <end position="34"/>
    </location>
</feature>
<proteinExistence type="predicted"/>
<reference evidence="2 3" key="1">
    <citation type="submission" date="2018-06" db="EMBL/GenBank/DDBJ databases">
        <title>Genomic Encyclopedia of Archaeal and Bacterial Type Strains, Phase II (KMG-II): from individual species to whole genera.</title>
        <authorList>
            <person name="Goeker M."/>
        </authorList>
    </citation>
    <scope>NUCLEOTIDE SEQUENCE [LARGE SCALE GENOMIC DNA]</scope>
    <source>
        <strain evidence="2 3">ATCC 51348</strain>
    </source>
</reference>
<protein>
    <submittedName>
        <fullName evidence="2">Uncharacterized protein</fullName>
    </submittedName>
</protein>
<dbReference type="RefSeq" id="WP_211305403.1">
    <property type="nucleotide sequence ID" value="NZ_QKUB01000001.1"/>
</dbReference>
<keyword evidence="1" id="KW-0812">Transmembrane</keyword>
<gene>
    <name evidence="2" type="ORF">BCF89_10188</name>
</gene>